<dbReference type="GeneID" id="19468935"/>
<keyword evidence="3" id="KW-1185">Reference proteome</keyword>
<sequence length="298" mass="32413">MAHSTSEFNKSSTKIVETHSETGVQAVRAGDAGVSAFLRTVERIRDDLAELERLLKVDSVKTHLNGTPDKLPYIENVAKNTKAALKEVEVLIEREGANQTANTSVGDCSRKMSDGIVELMSHRFEISVCHQALLTALAFLNPLEKPLVNLGTKPPVNRRTKPSNLPNKKSLDQKWDLVIEQLSTSTLLTSRRSGGLSICVSNPSPTGPGTPSIPSTQPTSPKMLLPPATPPLQEPPDLGQSSSPSIPPRPIISDSKCPPTRSPPAVSSKEHLIVPMTMSEQKRRDLKEMLELMGRLDQ</sequence>
<feature type="compositionally biased region" description="Low complexity" evidence="1">
    <location>
        <begin position="193"/>
        <end position="221"/>
    </location>
</feature>
<dbReference type="RefSeq" id="XP_008084675.1">
    <property type="nucleotide sequence ID" value="XM_008086484.1"/>
</dbReference>
<dbReference type="KEGG" id="glz:GLAREA_09888"/>
<proteinExistence type="predicted"/>
<protein>
    <submittedName>
        <fullName evidence="2">Uncharacterized protein</fullName>
    </submittedName>
</protein>
<gene>
    <name evidence="2" type="ORF">GLAREA_09888</name>
</gene>
<evidence type="ECO:0000256" key="1">
    <source>
        <dbReference type="SAM" id="MobiDB-lite"/>
    </source>
</evidence>
<feature type="compositionally biased region" description="Low complexity" evidence="1">
    <location>
        <begin position="235"/>
        <end position="244"/>
    </location>
</feature>
<organism evidence="2 3">
    <name type="scientific">Glarea lozoyensis (strain ATCC 20868 / MF5171)</name>
    <dbReference type="NCBI Taxonomy" id="1116229"/>
    <lineage>
        <taxon>Eukaryota</taxon>
        <taxon>Fungi</taxon>
        <taxon>Dikarya</taxon>
        <taxon>Ascomycota</taxon>
        <taxon>Pezizomycotina</taxon>
        <taxon>Leotiomycetes</taxon>
        <taxon>Helotiales</taxon>
        <taxon>Helotiaceae</taxon>
        <taxon>Glarea</taxon>
    </lineage>
</organism>
<feature type="region of interest" description="Disordered" evidence="1">
    <location>
        <begin position="193"/>
        <end position="280"/>
    </location>
</feature>
<dbReference type="Proteomes" id="UP000016922">
    <property type="component" value="Unassembled WGS sequence"/>
</dbReference>
<dbReference type="HOGENOM" id="CLU_933981_0_0_1"/>
<reference evidence="2 3" key="1">
    <citation type="journal article" date="2013" name="BMC Genomics">
        <title>Genomics-driven discovery of the pneumocandin biosynthetic gene cluster in the fungus Glarea lozoyensis.</title>
        <authorList>
            <person name="Chen L."/>
            <person name="Yue Q."/>
            <person name="Zhang X."/>
            <person name="Xiang M."/>
            <person name="Wang C."/>
            <person name="Li S."/>
            <person name="Che Y."/>
            <person name="Ortiz-Lopez F.J."/>
            <person name="Bills G.F."/>
            <person name="Liu X."/>
            <person name="An Z."/>
        </authorList>
    </citation>
    <scope>NUCLEOTIDE SEQUENCE [LARGE SCALE GENOMIC DNA]</scope>
    <source>
        <strain evidence="3">ATCC 20868 / MF5171</strain>
    </source>
</reference>
<name>S3CQQ1_GLAL2</name>
<dbReference type="OrthoDB" id="3798150at2759"/>
<dbReference type="EMBL" id="KE145368">
    <property type="protein sequence ID" value="EPE28767.1"/>
    <property type="molecule type" value="Genomic_DNA"/>
</dbReference>
<evidence type="ECO:0000313" key="3">
    <source>
        <dbReference type="Proteomes" id="UP000016922"/>
    </source>
</evidence>
<accession>S3CQQ1</accession>
<dbReference type="AlphaFoldDB" id="S3CQQ1"/>
<evidence type="ECO:0000313" key="2">
    <source>
        <dbReference type="EMBL" id="EPE28767.1"/>
    </source>
</evidence>